<evidence type="ECO:0000256" key="3">
    <source>
        <dbReference type="ARBA" id="ARBA00012438"/>
    </source>
</evidence>
<dbReference type="Pfam" id="PF00512">
    <property type="entry name" value="HisKA"/>
    <property type="match status" value="1"/>
</dbReference>
<dbReference type="Gene3D" id="6.10.340.10">
    <property type="match status" value="1"/>
</dbReference>
<evidence type="ECO:0000313" key="18">
    <source>
        <dbReference type="Proteomes" id="UP000242687"/>
    </source>
</evidence>
<gene>
    <name evidence="17" type="ORF">CLV57_0058</name>
</gene>
<dbReference type="CDD" id="cd00082">
    <property type="entry name" value="HisKA"/>
    <property type="match status" value="1"/>
</dbReference>
<organism evidence="17 18">
    <name type="scientific">Mucilaginibacter auburnensis</name>
    <dbReference type="NCBI Taxonomy" id="1457233"/>
    <lineage>
        <taxon>Bacteria</taxon>
        <taxon>Pseudomonadati</taxon>
        <taxon>Bacteroidota</taxon>
        <taxon>Sphingobacteriia</taxon>
        <taxon>Sphingobacteriales</taxon>
        <taxon>Sphingobacteriaceae</taxon>
        <taxon>Mucilaginibacter</taxon>
    </lineage>
</organism>
<evidence type="ECO:0000256" key="2">
    <source>
        <dbReference type="ARBA" id="ARBA00004651"/>
    </source>
</evidence>
<dbReference type="PANTHER" id="PTHR45528:SF1">
    <property type="entry name" value="SENSOR HISTIDINE KINASE CPXA"/>
    <property type="match status" value="1"/>
</dbReference>
<dbReference type="PROSITE" id="PS50885">
    <property type="entry name" value="HAMP"/>
    <property type="match status" value="1"/>
</dbReference>
<dbReference type="Pfam" id="PF00672">
    <property type="entry name" value="HAMP"/>
    <property type="match status" value="1"/>
</dbReference>
<keyword evidence="7 14" id="KW-0812">Transmembrane</keyword>
<dbReference type="PANTHER" id="PTHR45528">
    <property type="entry name" value="SENSOR HISTIDINE KINASE CPXA"/>
    <property type="match status" value="1"/>
</dbReference>
<dbReference type="Gene3D" id="3.30.565.10">
    <property type="entry name" value="Histidine kinase-like ATPase, C-terminal domain"/>
    <property type="match status" value="1"/>
</dbReference>
<dbReference type="FunFam" id="1.10.287.130:FF:000001">
    <property type="entry name" value="Two-component sensor histidine kinase"/>
    <property type="match status" value="1"/>
</dbReference>
<comment type="caution">
    <text evidence="17">The sequence shown here is derived from an EMBL/GenBank/DDBJ whole genome shotgun (WGS) entry which is preliminary data.</text>
</comment>
<dbReference type="GO" id="GO:0000155">
    <property type="term" value="F:phosphorelay sensor kinase activity"/>
    <property type="evidence" value="ECO:0007669"/>
    <property type="project" value="InterPro"/>
</dbReference>
<evidence type="ECO:0000256" key="1">
    <source>
        <dbReference type="ARBA" id="ARBA00000085"/>
    </source>
</evidence>
<dbReference type="InterPro" id="IPR036097">
    <property type="entry name" value="HisK_dim/P_sf"/>
</dbReference>
<dbReference type="SMART" id="SM00304">
    <property type="entry name" value="HAMP"/>
    <property type="match status" value="1"/>
</dbReference>
<evidence type="ECO:0000256" key="11">
    <source>
        <dbReference type="ARBA" id="ARBA00022989"/>
    </source>
</evidence>
<feature type="transmembrane region" description="Helical" evidence="14">
    <location>
        <begin position="152"/>
        <end position="175"/>
    </location>
</feature>
<keyword evidence="4" id="KW-1003">Cell membrane</keyword>
<dbReference type="Gene3D" id="1.10.287.130">
    <property type="match status" value="1"/>
</dbReference>
<evidence type="ECO:0000313" key="17">
    <source>
        <dbReference type="EMBL" id="PJJ83081.1"/>
    </source>
</evidence>
<sequence length="457" mass="51721">MKIKTRLSIYFTLISCGALLLVLLAVYFSVFTYFRIDFNQRLADRVELAAKLYLEADEVGPQELDSVQRKYLERLPDEVVRIYNERNKAAFDASNGIYWTDAIIEQVRKNGSIEYEEGDRQVVGKHVVDNQGNFVILASAVDRSFHRRLTTIAYLTLIVFICFSGVLFFAGQWFAKKALSPIKSIIDQMHQIGSRNLHKRIDDVKNKDEIAELISNFNYLLERLENAFELQQSFVANASHELRTPLTSIMGEADVALEKKRTTEEYEQILRSISADAMRLREIISSLMELAQVDFNYTLTELAPVRVDELIWELDDIWAARKAPGMLKISFTELPEDENELVIPANKALLDIAINNIIDNAFKYSDGQPVLLNFRVTHNTISIAITDAGPGISEDEAKNIFKPFYRVKRTQSVQGSGVGLYIAGKIIALFKGTIKVESDGSSGSSFIISFPTSQLKF</sequence>
<evidence type="ECO:0000256" key="4">
    <source>
        <dbReference type="ARBA" id="ARBA00022475"/>
    </source>
</evidence>
<name>A0A2H9VQI0_9SPHI</name>
<dbReference type="SUPFAM" id="SSF158472">
    <property type="entry name" value="HAMP domain-like"/>
    <property type="match status" value="1"/>
</dbReference>
<evidence type="ECO:0000256" key="5">
    <source>
        <dbReference type="ARBA" id="ARBA00022553"/>
    </source>
</evidence>
<evidence type="ECO:0000256" key="13">
    <source>
        <dbReference type="ARBA" id="ARBA00023136"/>
    </source>
</evidence>
<feature type="domain" description="Histidine kinase" evidence="15">
    <location>
        <begin position="237"/>
        <end position="454"/>
    </location>
</feature>
<protein>
    <recommendedName>
        <fullName evidence="3">histidine kinase</fullName>
        <ecNumber evidence="3">2.7.13.3</ecNumber>
    </recommendedName>
</protein>
<dbReference type="RefSeq" id="WP_100339378.1">
    <property type="nucleotide sequence ID" value="NZ_PGFJ01000001.1"/>
</dbReference>
<evidence type="ECO:0000259" key="15">
    <source>
        <dbReference type="PROSITE" id="PS50109"/>
    </source>
</evidence>
<comment type="catalytic activity">
    <reaction evidence="1">
        <text>ATP + protein L-histidine = ADP + protein N-phospho-L-histidine.</text>
        <dbReference type="EC" id="2.7.13.3"/>
    </reaction>
</comment>
<evidence type="ECO:0000256" key="7">
    <source>
        <dbReference type="ARBA" id="ARBA00022692"/>
    </source>
</evidence>
<dbReference type="EMBL" id="PGFJ01000001">
    <property type="protein sequence ID" value="PJJ83081.1"/>
    <property type="molecule type" value="Genomic_DNA"/>
</dbReference>
<dbReference type="InterPro" id="IPR004358">
    <property type="entry name" value="Sig_transdc_His_kin-like_C"/>
</dbReference>
<dbReference type="Pfam" id="PF02518">
    <property type="entry name" value="HATPase_c"/>
    <property type="match status" value="1"/>
</dbReference>
<feature type="transmembrane region" description="Helical" evidence="14">
    <location>
        <begin position="7"/>
        <end position="34"/>
    </location>
</feature>
<evidence type="ECO:0000256" key="6">
    <source>
        <dbReference type="ARBA" id="ARBA00022679"/>
    </source>
</evidence>
<dbReference type="InterPro" id="IPR036890">
    <property type="entry name" value="HATPase_C_sf"/>
</dbReference>
<evidence type="ECO:0000256" key="8">
    <source>
        <dbReference type="ARBA" id="ARBA00022741"/>
    </source>
</evidence>
<dbReference type="InterPro" id="IPR003660">
    <property type="entry name" value="HAMP_dom"/>
</dbReference>
<dbReference type="GO" id="GO:0005886">
    <property type="term" value="C:plasma membrane"/>
    <property type="evidence" value="ECO:0007669"/>
    <property type="project" value="UniProtKB-SubCell"/>
</dbReference>
<keyword evidence="12" id="KW-0902">Two-component regulatory system</keyword>
<dbReference type="SMART" id="SM00387">
    <property type="entry name" value="HATPase_c"/>
    <property type="match status" value="1"/>
</dbReference>
<keyword evidence="5" id="KW-0597">Phosphoprotein</keyword>
<dbReference type="InterPro" id="IPR003661">
    <property type="entry name" value="HisK_dim/P_dom"/>
</dbReference>
<dbReference type="EC" id="2.7.13.3" evidence="3"/>
<accession>A0A2H9VQI0</accession>
<comment type="subcellular location">
    <subcellularLocation>
        <location evidence="2">Cell membrane</location>
        <topology evidence="2">Multi-pass membrane protein</topology>
    </subcellularLocation>
</comment>
<dbReference type="InterPro" id="IPR003594">
    <property type="entry name" value="HATPase_dom"/>
</dbReference>
<evidence type="ECO:0000259" key="16">
    <source>
        <dbReference type="PROSITE" id="PS50885"/>
    </source>
</evidence>
<keyword evidence="13 14" id="KW-0472">Membrane</keyword>
<keyword evidence="8" id="KW-0547">Nucleotide-binding</keyword>
<keyword evidence="11 14" id="KW-1133">Transmembrane helix</keyword>
<dbReference type="Proteomes" id="UP000242687">
    <property type="component" value="Unassembled WGS sequence"/>
</dbReference>
<dbReference type="PRINTS" id="PR00344">
    <property type="entry name" value="BCTRLSENSOR"/>
</dbReference>
<evidence type="ECO:0000256" key="14">
    <source>
        <dbReference type="SAM" id="Phobius"/>
    </source>
</evidence>
<keyword evidence="6" id="KW-0808">Transferase</keyword>
<dbReference type="InterPro" id="IPR050398">
    <property type="entry name" value="HssS/ArlS-like"/>
</dbReference>
<feature type="domain" description="HAMP" evidence="16">
    <location>
        <begin position="176"/>
        <end position="229"/>
    </location>
</feature>
<reference evidence="17 18" key="1">
    <citation type="submission" date="2017-11" db="EMBL/GenBank/DDBJ databases">
        <title>Genomic Encyclopedia of Archaeal and Bacterial Type Strains, Phase II (KMG-II): From Individual Species to Whole Genera.</title>
        <authorList>
            <person name="Goeker M."/>
        </authorList>
    </citation>
    <scope>NUCLEOTIDE SEQUENCE [LARGE SCALE GENOMIC DNA]</scope>
    <source>
        <strain evidence="17 18">DSM 28175</strain>
    </source>
</reference>
<dbReference type="SUPFAM" id="SSF55874">
    <property type="entry name" value="ATPase domain of HSP90 chaperone/DNA topoisomerase II/histidine kinase"/>
    <property type="match status" value="1"/>
</dbReference>
<evidence type="ECO:0000256" key="10">
    <source>
        <dbReference type="ARBA" id="ARBA00022840"/>
    </source>
</evidence>
<evidence type="ECO:0000256" key="9">
    <source>
        <dbReference type="ARBA" id="ARBA00022777"/>
    </source>
</evidence>
<dbReference type="SMART" id="SM00388">
    <property type="entry name" value="HisKA"/>
    <property type="match status" value="1"/>
</dbReference>
<dbReference type="PROSITE" id="PS50109">
    <property type="entry name" value="HIS_KIN"/>
    <property type="match status" value="1"/>
</dbReference>
<dbReference type="OrthoDB" id="594725at2"/>
<dbReference type="SUPFAM" id="SSF47384">
    <property type="entry name" value="Homodimeric domain of signal transducing histidine kinase"/>
    <property type="match status" value="1"/>
</dbReference>
<keyword evidence="18" id="KW-1185">Reference proteome</keyword>
<dbReference type="CDD" id="cd06225">
    <property type="entry name" value="HAMP"/>
    <property type="match status" value="1"/>
</dbReference>
<proteinExistence type="predicted"/>
<evidence type="ECO:0000256" key="12">
    <source>
        <dbReference type="ARBA" id="ARBA00023012"/>
    </source>
</evidence>
<dbReference type="InterPro" id="IPR005467">
    <property type="entry name" value="His_kinase_dom"/>
</dbReference>
<dbReference type="AlphaFoldDB" id="A0A2H9VQI0"/>
<keyword evidence="9 17" id="KW-0418">Kinase</keyword>
<keyword evidence="10" id="KW-0067">ATP-binding</keyword>
<dbReference type="GO" id="GO:0005524">
    <property type="term" value="F:ATP binding"/>
    <property type="evidence" value="ECO:0007669"/>
    <property type="project" value="UniProtKB-KW"/>
</dbReference>
<dbReference type="CDD" id="cd00075">
    <property type="entry name" value="HATPase"/>
    <property type="match status" value="1"/>
</dbReference>